<dbReference type="PRINTS" id="PR00385">
    <property type="entry name" value="P450"/>
</dbReference>
<evidence type="ECO:0000256" key="3">
    <source>
        <dbReference type="ARBA" id="ARBA00022723"/>
    </source>
</evidence>
<reference evidence="10" key="1">
    <citation type="submission" date="2023-06" db="EMBL/GenBank/DDBJ databases">
        <title>Genome-scale phylogeny and comparative genomics of the fungal order Sordariales.</title>
        <authorList>
            <consortium name="Lawrence Berkeley National Laboratory"/>
            <person name="Hensen N."/>
            <person name="Bonometti L."/>
            <person name="Westerberg I."/>
            <person name="Brannstrom I.O."/>
            <person name="Guillou S."/>
            <person name="Cros-Aarteil S."/>
            <person name="Calhoun S."/>
            <person name="Haridas S."/>
            <person name="Kuo A."/>
            <person name="Mondo S."/>
            <person name="Pangilinan J."/>
            <person name="Riley R."/>
            <person name="Labutti K."/>
            <person name="Andreopoulos B."/>
            <person name="Lipzen A."/>
            <person name="Chen C."/>
            <person name="Yanf M."/>
            <person name="Daum C."/>
            <person name="Ng V."/>
            <person name="Clum A."/>
            <person name="Steindorff A."/>
            <person name="Ohm R."/>
            <person name="Martin F."/>
            <person name="Silar P."/>
            <person name="Natvig D."/>
            <person name="Lalanne C."/>
            <person name="Gautier V."/>
            <person name="Ament-Velasquez S.L."/>
            <person name="Kruys A."/>
            <person name="Hutchinson M.I."/>
            <person name="Powell A.J."/>
            <person name="Barry K."/>
            <person name="Miller A.N."/>
            <person name="Grigoriev I.V."/>
            <person name="Debuchy R."/>
            <person name="Gladieux P."/>
            <person name="Thoren M.H."/>
            <person name="Johannesson H."/>
        </authorList>
    </citation>
    <scope>NUCLEOTIDE SEQUENCE</scope>
    <source>
        <strain evidence="10">PSN4</strain>
    </source>
</reference>
<protein>
    <submittedName>
        <fullName evidence="10">Cytochrome P450</fullName>
    </submittedName>
</protein>
<dbReference type="SUPFAM" id="SSF48264">
    <property type="entry name" value="Cytochrome P450"/>
    <property type="match status" value="1"/>
</dbReference>
<keyword evidence="7 8" id="KW-0349">Heme</keyword>
<keyword evidence="9" id="KW-1133">Transmembrane helix</keyword>
<evidence type="ECO:0000256" key="4">
    <source>
        <dbReference type="ARBA" id="ARBA00023002"/>
    </source>
</evidence>
<dbReference type="AlphaFoldDB" id="A0AAJ0BIA1"/>
<keyword evidence="5 7" id="KW-0408">Iron</keyword>
<evidence type="ECO:0000256" key="6">
    <source>
        <dbReference type="ARBA" id="ARBA00023033"/>
    </source>
</evidence>
<dbReference type="GO" id="GO:0016705">
    <property type="term" value="F:oxidoreductase activity, acting on paired donors, with incorporation or reduction of molecular oxygen"/>
    <property type="evidence" value="ECO:0007669"/>
    <property type="project" value="InterPro"/>
</dbReference>
<gene>
    <name evidence="10" type="ORF">QBC47DRAFT_142591</name>
</gene>
<name>A0AAJ0BIA1_9PEZI</name>
<comment type="cofactor">
    <cofactor evidence="1 7">
        <name>heme</name>
        <dbReference type="ChEBI" id="CHEBI:30413"/>
    </cofactor>
</comment>
<keyword evidence="11" id="KW-1185">Reference proteome</keyword>
<dbReference type="InterPro" id="IPR017972">
    <property type="entry name" value="Cyt_P450_CS"/>
</dbReference>
<keyword evidence="9" id="KW-0472">Membrane</keyword>
<keyword evidence="9" id="KW-0812">Transmembrane</keyword>
<feature type="binding site" description="axial binding residue" evidence="7">
    <location>
        <position position="483"/>
    </location>
    <ligand>
        <name>heme</name>
        <dbReference type="ChEBI" id="CHEBI:30413"/>
    </ligand>
    <ligandPart>
        <name>Fe</name>
        <dbReference type="ChEBI" id="CHEBI:18248"/>
    </ligandPart>
</feature>
<evidence type="ECO:0000256" key="2">
    <source>
        <dbReference type="ARBA" id="ARBA00010617"/>
    </source>
</evidence>
<dbReference type="PANTHER" id="PTHR24287:SF17">
    <property type="entry name" value="P450, PUTATIVE (EUROFUNG)-RELATED"/>
    <property type="match status" value="1"/>
</dbReference>
<evidence type="ECO:0000313" key="11">
    <source>
        <dbReference type="Proteomes" id="UP001239445"/>
    </source>
</evidence>
<dbReference type="InterPro" id="IPR036396">
    <property type="entry name" value="Cyt_P450_sf"/>
</dbReference>
<dbReference type="InterPro" id="IPR047146">
    <property type="entry name" value="Cyt_P450_E_CYP52_fungi"/>
</dbReference>
<keyword evidence="4 8" id="KW-0560">Oxidoreductase</keyword>
<dbReference type="CDD" id="cd11063">
    <property type="entry name" value="CYP52"/>
    <property type="match status" value="1"/>
</dbReference>
<dbReference type="Proteomes" id="UP001239445">
    <property type="component" value="Unassembled WGS sequence"/>
</dbReference>
<keyword evidence="6 8" id="KW-0503">Monooxygenase</keyword>
<dbReference type="PANTHER" id="PTHR24287">
    <property type="entry name" value="P450, PUTATIVE (EUROFUNG)-RELATED"/>
    <property type="match status" value="1"/>
</dbReference>
<comment type="caution">
    <text evidence="10">The sequence shown here is derived from an EMBL/GenBank/DDBJ whole genome shotgun (WGS) entry which is preliminary data.</text>
</comment>
<evidence type="ECO:0000256" key="1">
    <source>
        <dbReference type="ARBA" id="ARBA00001971"/>
    </source>
</evidence>
<proteinExistence type="inferred from homology"/>
<sequence length="535" mass="59863">MKALLHLALAAPITLALILTSYRLLLSPSSTLPLRLAALVLTLLTARLLTSLIQNILYTRRAASLGCGEIPTLPHRDPILGLDTFAATLSAHRASRLMPFYQSLFQKHGHTFYTPALGTSVLMTDEPANIQAILATKFDDWPIAGPRLWAALPVLGPLSIFASNGHTWRAARAVLRPSFMRDQVVADGLRCFDRHVRNLLAAVPVSTDRTKPVVDLQLLFQKMTMDSSTDFLLGHSTDSQLSADPSALRFLADFDYASNESAKLSRLGPLLFYLPHSKLRQATARVRAYIRFYIQKVVAERARDKAEGREPDEKKYVFLDELLRMGLPEDHVVDHVLTIVVAGRDTLAASLAAVFYLLARDPEAVRKLRAEIEAQGVEDPSWEQLRQMKYLNNVVREALRLFPPVATNGRTSNKETILPRGGGPDGNLPILVPKGTPIRYSSYCMHRRKDIYGPDAEEFRPERWETLRVEWQYTPFSGGPRICIGQQFALTQMSYTVYKFFTKFRTIEARDDGDPLQKASLTFSFARGCLVSVGV</sequence>
<evidence type="ECO:0000256" key="7">
    <source>
        <dbReference type="PIRSR" id="PIRSR602403-1"/>
    </source>
</evidence>
<keyword evidence="3 7" id="KW-0479">Metal-binding</keyword>
<dbReference type="InterPro" id="IPR002403">
    <property type="entry name" value="Cyt_P450_E_grp-IV"/>
</dbReference>
<dbReference type="EMBL" id="MU839829">
    <property type="protein sequence ID" value="KAK1758477.1"/>
    <property type="molecule type" value="Genomic_DNA"/>
</dbReference>
<evidence type="ECO:0000256" key="5">
    <source>
        <dbReference type="ARBA" id="ARBA00023004"/>
    </source>
</evidence>
<dbReference type="Pfam" id="PF00067">
    <property type="entry name" value="p450"/>
    <property type="match status" value="1"/>
</dbReference>
<dbReference type="GO" id="GO:0020037">
    <property type="term" value="F:heme binding"/>
    <property type="evidence" value="ECO:0007669"/>
    <property type="project" value="InterPro"/>
</dbReference>
<organism evidence="10 11">
    <name type="scientific">Echria macrotheca</name>
    <dbReference type="NCBI Taxonomy" id="438768"/>
    <lineage>
        <taxon>Eukaryota</taxon>
        <taxon>Fungi</taxon>
        <taxon>Dikarya</taxon>
        <taxon>Ascomycota</taxon>
        <taxon>Pezizomycotina</taxon>
        <taxon>Sordariomycetes</taxon>
        <taxon>Sordariomycetidae</taxon>
        <taxon>Sordariales</taxon>
        <taxon>Schizotheciaceae</taxon>
        <taxon>Echria</taxon>
    </lineage>
</organism>
<dbReference type="InterPro" id="IPR001128">
    <property type="entry name" value="Cyt_P450"/>
</dbReference>
<dbReference type="PROSITE" id="PS00086">
    <property type="entry name" value="CYTOCHROME_P450"/>
    <property type="match status" value="1"/>
</dbReference>
<dbReference type="GO" id="GO:0004497">
    <property type="term" value="F:monooxygenase activity"/>
    <property type="evidence" value="ECO:0007669"/>
    <property type="project" value="UniProtKB-KW"/>
</dbReference>
<accession>A0AAJ0BIA1</accession>
<dbReference type="Gene3D" id="1.10.630.10">
    <property type="entry name" value="Cytochrome P450"/>
    <property type="match status" value="1"/>
</dbReference>
<comment type="similarity">
    <text evidence="2 8">Belongs to the cytochrome P450 family.</text>
</comment>
<evidence type="ECO:0000256" key="9">
    <source>
        <dbReference type="SAM" id="Phobius"/>
    </source>
</evidence>
<evidence type="ECO:0000313" key="10">
    <source>
        <dbReference type="EMBL" id="KAK1758477.1"/>
    </source>
</evidence>
<evidence type="ECO:0000256" key="8">
    <source>
        <dbReference type="RuleBase" id="RU000461"/>
    </source>
</evidence>
<dbReference type="PRINTS" id="PR00465">
    <property type="entry name" value="EP450IV"/>
</dbReference>
<dbReference type="GO" id="GO:0005506">
    <property type="term" value="F:iron ion binding"/>
    <property type="evidence" value="ECO:0007669"/>
    <property type="project" value="InterPro"/>
</dbReference>
<feature type="transmembrane region" description="Helical" evidence="9">
    <location>
        <begin position="32"/>
        <end position="53"/>
    </location>
</feature>